<dbReference type="PANTHER" id="PTHR22893">
    <property type="entry name" value="NADH OXIDOREDUCTASE-RELATED"/>
    <property type="match status" value="1"/>
</dbReference>
<keyword evidence="3" id="KW-1185">Reference proteome</keyword>
<reference evidence="2" key="1">
    <citation type="submission" date="2023-06" db="EMBL/GenBank/DDBJ databases">
        <authorList>
            <consortium name="Lawrence Berkeley National Laboratory"/>
            <person name="Ahrendt S."/>
            <person name="Sahu N."/>
            <person name="Indic B."/>
            <person name="Wong-Bajracharya J."/>
            <person name="Merenyi Z."/>
            <person name="Ke H.-M."/>
            <person name="Monk M."/>
            <person name="Kocsube S."/>
            <person name="Drula E."/>
            <person name="Lipzen A."/>
            <person name="Balint B."/>
            <person name="Henrissat B."/>
            <person name="Andreopoulos B."/>
            <person name="Martin F.M."/>
            <person name="Harder C.B."/>
            <person name="Rigling D."/>
            <person name="Ford K.L."/>
            <person name="Foster G.D."/>
            <person name="Pangilinan J."/>
            <person name="Papanicolaou A."/>
            <person name="Barry K."/>
            <person name="LaButti K."/>
            <person name="Viragh M."/>
            <person name="Koriabine M."/>
            <person name="Yan M."/>
            <person name="Riley R."/>
            <person name="Champramary S."/>
            <person name="Plett K.L."/>
            <person name="Tsai I.J."/>
            <person name="Slot J."/>
            <person name="Sipos G."/>
            <person name="Plett J."/>
            <person name="Nagy L.G."/>
            <person name="Grigoriev I.V."/>
        </authorList>
    </citation>
    <scope>NUCLEOTIDE SEQUENCE</scope>
    <source>
        <strain evidence="2">CCBAS 213</strain>
    </source>
</reference>
<dbReference type="EMBL" id="JAUEPS010000012">
    <property type="protein sequence ID" value="KAK0460506.1"/>
    <property type="molecule type" value="Genomic_DNA"/>
</dbReference>
<organism evidence="2 3">
    <name type="scientific">Armillaria tabescens</name>
    <name type="common">Ringless honey mushroom</name>
    <name type="synonym">Agaricus tabescens</name>
    <dbReference type="NCBI Taxonomy" id="1929756"/>
    <lineage>
        <taxon>Eukaryota</taxon>
        <taxon>Fungi</taxon>
        <taxon>Dikarya</taxon>
        <taxon>Basidiomycota</taxon>
        <taxon>Agaricomycotina</taxon>
        <taxon>Agaricomycetes</taxon>
        <taxon>Agaricomycetidae</taxon>
        <taxon>Agaricales</taxon>
        <taxon>Marasmiineae</taxon>
        <taxon>Physalacriaceae</taxon>
        <taxon>Desarmillaria</taxon>
    </lineage>
</organism>
<dbReference type="Pfam" id="PF00724">
    <property type="entry name" value="Oxidored_FMN"/>
    <property type="match status" value="1"/>
</dbReference>
<dbReference type="CDD" id="cd02933">
    <property type="entry name" value="OYE_like_FMN"/>
    <property type="match status" value="1"/>
</dbReference>
<dbReference type="RefSeq" id="XP_060332545.1">
    <property type="nucleotide sequence ID" value="XM_060481240.1"/>
</dbReference>
<dbReference type="GO" id="GO:0010181">
    <property type="term" value="F:FMN binding"/>
    <property type="evidence" value="ECO:0007669"/>
    <property type="project" value="InterPro"/>
</dbReference>
<dbReference type="PANTHER" id="PTHR22893:SF91">
    <property type="entry name" value="NADPH DEHYDROGENASE 2-RELATED"/>
    <property type="match status" value="1"/>
</dbReference>
<protein>
    <recommendedName>
        <fullName evidence="1">NADH:flavin oxidoreductase/NADH oxidase N-terminal domain-containing protein</fullName>
    </recommendedName>
</protein>
<dbReference type="Proteomes" id="UP001175211">
    <property type="component" value="Unassembled WGS sequence"/>
</dbReference>
<dbReference type="Gene3D" id="3.20.20.70">
    <property type="entry name" value="Aldolase class I"/>
    <property type="match status" value="1"/>
</dbReference>
<dbReference type="FunFam" id="3.20.20.70:FF:000138">
    <property type="entry name" value="NADPH dehydrogenase 1"/>
    <property type="match status" value="1"/>
</dbReference>
<comment type="caution">
    <text evidence="2">The sequence shown here is derived from an EMBL/GenBank/DDBJ whole genome shotgun (WGS) entry which is preliminary data.</text>
</comment>
<dbReference type="InterPro" id="IPR013785">
    <property type="entry name" value="Aldolase_TIM"/>
</dbReference>
<sequence length="377" mass="41871">MTLGSSKLFRPIKVGALTLNHRIVLAPMARFKATETGHVPILPIVKEFYTQRACDPGTLLITEATIIARKAGVYKHCPGIWAEEQLQAWKEITDSVHAKGSYIYCQIWALGRTADYNALWEEDPSLPYVAPSAIPLSGKDKVPRPITLEEIHEYIQLYAQAAADAVNKAGFDGVEIHGAHGYLVDQFLQDVANKRTDGYGGSIENRARFGLEVINAVVKAVGAEKTAIRLSPWGITVSEVRMKDPIPTFSYFVSQIKEKHPDLSYIHVVEPRIDGGETRNPEDFSSNSSNDFLREIWAPRPYIAAGAFTRETAIEAADEKGDIIAFGRHFISNPDLTKRLKNNVPLTPYNRSTFYLSGNVAEGYLDYPFASNVSNWA</sequence>
<feature type="domain" description="NADH:flavin oxidoreductase/NADH oxidase N-terminal" evidence="1">
    <location>
        <begin position="7"/>
        <end position="345"/>
    </location>
</feature>
<dbReference type="GeneID" id="85364788"/>
<gene>
    <name evidence="2" type="ORF">EV420DRAFT_213069</name>
</gene>
<evidence type="ECO:0000313" key="3">
    <source>
        <dbReference type="Proteomes" id="UP001175211"/>
    </source>
</evidence>
<dbReference type="GO" id="GO:0003959">
    <property type="term" value="F:NADPH dehydrogenase activity"/>
    <property type="evidence" value="ECO:0007669"/>
    <property type="project" value="TreeGrafter"/>
</dbReference>
<accession>A0AA39N7K7</accession>
<evidence type="ECO:0000259" key="1">
    <source>
        <dbReference type="Pfam" id="PF00724"/>
    </source>
</evidence>
<dbReference type="InterPro" id="IPR001155">
    <property type="entry name" value="OxRdtase_FMN_N"/>
</dbReference>
<name>A0AA39N7K7_ARMTA</name>
<evidence type="ECO:0000313" key="2">
    <source>
        <dbReference type="EMBL" id="KAK0460506.1"/>
    </source>
</evidence>
<dbReference type="AlphaFoldDB" id="A0AA39N7K7"/>
<dbReference type="SUPFAM" id="SSF51395">
    <property type="entry name" value="FMN-linked oxidoreductases"/>
    <property type="match status" value="1"/>
</dbReference>
<dbReference type="InterPro" id="IPR045247">
    <property type="entry name" value="Oye-like"/>
</dbReference>
<proteinExistence type="predicted"/>